<organism evidence="3 4">
    <name type="scientific">Aromia moschata</name>
    <dbReference type="NCBI Taxonomy" id="1265417"/>
    <lineage>
        <taxon>Eukaryota</taxon>
        <taxon>Metazoa</taxon>
        <taxon>Ecdysozoa</taxon>
        <taxon>Arthropoda</taxon>
        <taxon>Hexapoda</taxon>
        <taxon>Insecta</taxon>
        <taxon>Pterygota</taxon>
        <taxon>Neoptera</taxon>
        <taxon>Endopterygota</taxon>
        <taxon>Coleoptera</taxon>
        <taxon>Polyphaga</taxon>
        <taxon>Cucujiformia</taxon>
        <taxon>Chrysomeloidea</taxon>
        <taxon>Cerambycidae</taxon>
        <taxon>Cerambycinae</taxon>
        <taxon>Callichromatini</taxon>
        <taxon>Aromia</taxon>
    </lineage>
</organism>
<evidence type="ECO:0000256" key="1">
    <source>
        <dbReference type="SAM" id="MobiDB-lite"/>
    </source>
</evidence>
<evidence type="ECO:0000256" key="2">
    <source>
        <dbReference type="SAM" id="Phobius"/>
    </source>
</evidence>
<feature type="transmembrane region" description="Helical" evidence="2">
    <location>
        <begin position="37"/>
        <end position="56"/>
    </location>
</feature>
<reference evidence="3" key="1">
    <citation type="journal article" date="2023" name="Insect Mol. Biol.">
        <title>Genome sequencing provides insights into the evolution of gene families encoding plant cell wall-degrading enzymes in longhorned beetles.</title>
        <authorList>
            <person name="Shin N.R."/>
            <person name="Okamura Y."/>
            <person name="Kirsch R."/>
            <person name="Pauchet Y."/>
        </authorList>
    </citation>
    <scope>NUCLEOTIDE SEQUENCE</scope>
    <source>
        <strain evidence="3">AMC_N1</strain>
    </source>
</reference>
<keyword evidence="4" id="KW-1185">Reference proteome</keyword>
<comment type="caution">
    <text evidence="3">The sequence shown here is derived from an EMBL/GenBank/DDBJ whole genome shotgun (WGS) entry which is preliminary data.</text>
</comment>
<feature type="region of interest" description="Disordered" evidence="1">
    <location>
        <begin position="1"/>
        <end position="24"/>
    </location>
</feature>
<proteinExistence type="predicted"/>
<sequence>MILKDLSQQTSYPSYRLKPNSDSRVSRMRKPCFELSLVKVITIKFIYLILTIEISYKRSEIALAP</sequence>
<feature type="compositionally biased region" description="Polar residues" evidence="1">
    <location>
        <begin position="1"/>
        <end position="13"/>
    </location>
</feature>
<evidence type="ECO:0000313" key="3">
    <source>
        <dbReference type="EMBL" id="KAJ8962864.1"/>
    </source>
</evidence>
<keyword evidence="2" id="KW-1133">Transmembrane helix</keyword>
<name>A0AAV8ZHU0_9CUCU</name>
<dbReference type="AlphaFoldDB" id="A0AAV8ZHU0"/>
<evidence type="ECO:0000313" key="4">
    <source>
        <dbReference type="Proteomes" id="UP001162162"/>
    </source>
</evidence>
<protein>
    <submittedName>
        <fullName evidence="3">Uncharacterized protein</fullName>
    </submittedName>
</protein>
<keyword evidence="2" id="KW-0812">Transmembrane</keyword>
<accession>A0AAV8ZHU0</accession>
<dbReference type="EMBL" id="JAPWTK010000002">
    <property type="protein sequence ID" value="KAJ8962864.1"/>
    <property type="molecule type" value="Genomic_DNA"/>
</dbReference>
<dbReference type="Proteomes" id="UP001162162">
    <property type="component" value="Unassembled WGS sequence"/>
</dbReference>
<keyword evidence="2" id="KW-0472">Membrane</keyword>
<gene>
    <name evidence="3" type="ORF">NQ318_001272</name>
</gene>